<feature type="transmembrane region" description="Helical" evidence="2">
    <location>
        <begin position="59"/>
        <end position="80"/>
    </location>
</feature>
<name>A0A1G7YE78_9ACTN</name>
<evidence type="ECO:0000256" key="1">
    <source>
        <dbReference type="SAM" id="MobiDB-lite"/>
    </source>
</evidence>
<keyword evidence="2" id="KW-0472">Membrane</keyword>
<reference evidence="4" key="1">
    <citation type="submission" date="2016-10" db="EMBL/GenBank/DDBJ databases">
        <authorList>
            <person name="Varghese N."/>
            <person name="Submissions S."/>
        </authorList>
    </citation>
    <scope>NUCLEOTIDE SEQUENCE [LARGE SCALE GENOMIC DNA]</scope>
    <source>
        <strain evidence="4">DSM 44526</strain>
    </source>
</reference>
<proteinExistence type="predicted"/>
<keyword evidence="2" id="KW-1133">Transmembrane helix</keyword>
<dbReference type="EMBL" id="FNCF01000007">
    <property type="protein sequence ID" value="SDG94636.1"/>
    <property type="molecule type" value="Genomic_DNA"/>
</dbReference>
<gene>
    <name evidence="3" type="ORF">SAMN05660324_3922</name>
</gene>
<evidence type="ECO:0000313" key="3">
    <source>
        <dbReference type="EMBL" id="SDG94636.1"/>
    </source>
</evidence>
<feature type="compositionally biased region" description="Basic and acidic residues" evidence="1">
    <location>
        <begin position="1"/>
        <end position="15"/>
    </location>
</feature>
<feature type="region of interest" description="Disordered" evidence="1">
    <location>
        <begin position="1"/>
        <end position="37"/>
    </location>
</feature>
<evidence type="ECO:0000313" key="4">
    <source>
        <dbReference type="Proteomes" id="UP000198863"/>
    </source>
</evidence>
<sequence>MSEGMADRFRARQDEAQQGLPSGPPAGPQAADGAPVDHAAEQTQLLRDIASNVATLRSIAVFFTVLWGIGALIVLISVFAR</sequence>
<dbReference type="Proteomes" id="UP000198863">
    <property type="component" value="Unassembled WGS sequence"/>
</dbReference>
<dbReference type="RefSeq" id="WP_091067499.1">
    <property type="nucleotide sequence ID" value="NZ_FNCF01000007.1"/>
</dbReference>
<keyword evidence="2" id="KW-0812">Transmembrane</keyword>
<organism evidence="3 4">
    <name type="scientific">Klenkia brasiliensis</name>
    <dbReference type="NCBI Taxonomy" id="333142"/>
    <lineage>
        <taxon>Bacteria</taxon>
        <taxon>Bacillati</taxon>
        <taxon>Actinomycetota</taxon>
        <taxon>Actinomycetes</taxon>
        <taxon>Geodermatophilales</taxon>
        <taxon>Geodermatophilaceae</taxon>
        <taxon>Klenkia</taxon>
    </lineage>
</organism>
<dbReference type="AlphaFoldDB" id="A0A1G7YE78"/>
<protein>
    <submittedName>
        <fullName evidence="3">Uncharacterized protein</fullName>
    </submittedName>
</protein>
<keyword evidence="4" id="KW-1185">Reference proteome</keyword>
<evidence type="ECO:0000256" key="2">
    <source>
        <dbReference type="SAM" id="Phobius"/>
    </source>
</evidence>
<accession>A0A1G7YE78</accession>